<keyword evidence="2" id="KW-0378">Hydrolase</keyword>
<dbReference type="PANTHER" id="PTHR42714:SF2">
    <property type="entry name" value="TRNA MODIFICATION GTPASE GTPBP3, MITOCHONDRIAL"/>
    <property type="match status" value="1"/>
</dbReference>
<protein>
    <submittedName>
        <fullName evidence="2">P-loop containing nucleoside triphosphate hydrolase protein</fullName>
    </submittedName>
</protein>
<dbReference type="GO" id="GO:0002098">
    <property type="term" value="P:tRNA wobble uridine modification"/>
    <property type="evidence" value="ECO:0007669"/>
    <property type="project" value="TreeGrafter"/>
</dbReference>
<keyword evidence="3" id="KW-1185">Reference proteome</keyword>
<gene>
    <name evidence="2" type="ORF">JVT61DRAFT_15205</name>
</gene>
<dbReference type="EMBL" id="JAGFBS010000009">
    <property type="protein sequence ID" value="KAG6377406.1"/>
    <property type="molecule type" value="Genomic_DNA"/>
</dbReference>
<evidence type="ECO:0000259" key="1">
    <source>
        <dbReference type="Pfam" id="PF01926"/>
    </source>
</evidence>
<name>A0A8I3ACD7_9AGAM</name>
<dbReference type="GO" id="GO:0005829">
    <property type="term" value="C:cytosol"/>
    <property type="evidence" value="ECO:0007669"/>
    <property type="project" value="TreeGrafter"/>
</dbReference>
<accession>A0A8I3ACD7</accession>
<dbReference type="PANTHER" id="PTHR42714">
    <property type="entry name" value="TRNA MODIFICATION GTPASE GTPBP3"/>
    <property type="match status" value="1"/>
</dbReference>
<dbReference type="GO" id="GO:0030488">
    <property type="term" value="P:tRNA methylation"/>
    <property type="evidence" value="ECO:0007669"/>
    <property type="project" value="TreeGrafter"/>
</dbReference>
<dbReference type="GO" id="GO:0005525">
    <property type="term" value="F:GTP binding"/>
    <property type="evidence" value="ECO:0007669"/>
    <property type="project" value="InterPro"/>
</dbReference>
<organism evidence="2 3">
    <name type="scientific">Boletus reticuloceps</name>
    <dbReference type="NCBI Taxonomy" id="495285"/>
    <lineage>
        <taxon>Eukaryota</taxon>
        <taxon>Fungi</taxon>
        <taxon>Dikarya</taxon>
        <taxon>Basidiomycota</taxon>
        <taxon>Agaricomycotina</taxon>
        <taxon>Agaricomycetes</taxon>
        <taxon>Agaricomycetidae</taxon>
        <taxon>Boletales</taxon>
        <taxon>Boletineae</taxon>
        <taxon>Boletaceae</taxon>
        <taxon>Boletoideae</taxon>
        <taxon>Boletus</taxon>
    </lineage>
</organism>
<evidence type="ECO:0000313" key="2">
    <source>
        <dbReference type="EMBL" id="KAG6377406.1"/>
    </source>
</evidence>
<dbReference type="AlphaFoldDB" id="A0A8I3ACD7"/>
<dbReference type="InterPro" id="IPR006073">
    <property type="entry name" value="GTP-bd"/>
</dbReference>
<dbReference type="SUPFAM" id="SSF52540">
    <property type="entry name" value="P-loop containing nucleoside triphosphate hydrolases"/>
    <property type="match status" value="1"/>
</dbReference>
<dbReference type="InterPro" id="IPR027417">
    <property type="entry name" value="P-loop_NTPase"/>
</dbReference>
<reference evidence="2" key="1">
    <citation type="submission" date="2021-03" db="EMBL/GenBank/DDBJ databases">
        <title>Evolutionary innovations through gain and loss of genes in the ectomycorrhizal Boletales.</title>
        <authorList>
            <person name="Wu G."/>
            <person name="Miyauchi S."/>
            <person name="Morin E."/>
            <person name="Yang Z.-L."/>
            <person name="Xu J."/>
            <person name="Martin F.M."/>
        </authorList>
    </citation>
    <scope>NUCLEOTIDE SEQUENCE</scope>
    <source>
        <strain evidence="2">BR01</strain>
    </source>
</reference>
<dbReference type="GO" id="GO:0016787">
    <property type="term" value="F:hydrolase activity"/>
    <property type="evidence" value="ECO:0007669"/>
    <property type="project" value="UniProtKB-KW"/>
</dbReference>
<dbReference type="Gene3D" id="3.40.50.300">
    <property type="entry name" value="P-loop containing nucleotide triphosphate hydrolases"/>
    <property type="match status" value="1"/>
</dbReference>
<dbReference type="OrthoDB" id="8954335at2759"/>
<comment type="caution">
    <text evidence="2">The sequence shown here is derived from an EMBL/GenBank/DDBJ whole genome shotgun (WGS) entry which is preliminary data.</text>
</comment>
<feature type="domain" description="G" evidence="1">
    <location>
        <begin position="3"/>
        <end position="100"/>
    </location>
</feature>
<dbReference type="Proteomes" id="UP000683000">
    <property type="component" value="Unassembled WGS sequence"/>
</dbReference>
<sequence length="228" mass="25322">MNVVFAGECGTGKSSLINLIIGRDVARTSNDTAACTTAVHPYKVSVDGCNLRLWDTPGLDEGSTTCTNTRSSEALVKSLHRLKCKGDIHLVVYCMHGNRAKTALLKHYETICDTLPPTVPIVAVITRLERYQDRMENWWSNNAQELASFGMNFADHACITTVPNCHGLPSAFRERLIHSQRAVRDLIRRNCPSQLLPVRFPATPAPNVVTRGQKVRFVSHVSREQVVI</sequence>
<proteinExistence type="predicted"/>
<evidence type="ECO:0000313" key="3">
    <source>
        <dbReference type="Proteomes" id="UP000683000"/>
    </source>
</evidence>
<dbReference type="Pfam" id="PF01926">
    <property type="entry name" value="MMR_HSR1"/>
    <property type="match status" value="1"/>
</dbReference>